<reference evidence="2 3" key="2">
    <citation type="journal article" date="2020" name="Microbiol. Resour. Announc.">
        <title>Antarctic desert soil bacteria exhibit high novel natural product potential, evaluated through long-read genome sequencing and comparative genomics.</title>
        <authorList>
            <person name="Benaud N."/>
            <person name="Edwards R.J."/>
            <person name="Amos T.G."/>
            <person name="D'Agostino P.M."/>
            <person name="Gutierrez-Chavez C."/>
            <person name="Montgomery K."/>
            <person name="Nicetic I."/>
            <person name="Ferrari B.C."/>
        </authorList>
    </citation>
    <scope>NUCLEOTIDE SEQUENCE [LARGE SCALE GENOMIC DNA]</scope>
    <source>
        <strain evidence="2 3">SPB151</strain>
    </source>
</reference>
<evidence type="ECO:0000256" key="1">
    <source>
        <dbReference type="SAM" id="MobiDB-lite"/>
    </source>
</evidence>
<accession>A0A7G6X3J7</accession>
<organism evidence="2 3">
    <name type="scientific">Kribbella qitaiheensis</name>
    <dbReference type="NCBI Taxonomy" id="1544730"/>
    <lineage>
        <taxon>Bacteria</taxon>
        <taxon>Bacillati</taxon>
        <taxon>Actinomycetota</taxon>
        <taxon>Actinomycetes</taxon>
        <taxon>Propionibacteriales</taxon>
        <taxon>Kribbellaceae</taxon>
        <taxon>Kribbella</taxon>
    </lineage>
</organism>
<sequence>MTNQPWARGGGPVAFDDGTAVMLGLRTDHPSPSLYGLSGGRAKLLNGVPDRMDDLAGDGKLLYGIQLESPHATTVATSTDRGKTWESFEPR</sequence>
<evidence type="ECO:0000313" key="3">
    <source>
        <dbReference type="Proteomes" id="UP000515563"/>
    </source>
</evidence>
<name>A0A7G6X3J7_9ACTN</name>
<evidence type="ECO:0000313" key="2">
    <source>
        <dbReference type="EMBL" id="QNE20812.1"/>
    </source>
</evidence>
<gene>
    <name evidence="2" type="ORF">F1D05_26490</name>
</gene>
<dbReference type="Proteomes" id="UP000515563">
    <property type="component" value="Chromosome"/>
</dbReference>
<feature type="compositionally biased region" description="Basic and acidic residues" evidence="1">
    <location>
        <begin position="80"/>
        <end position="91"/>
    </location>
</feature>
<evidence type="ECO:0008006" key="4">
    <source>
        <dbReference type="Google" id="ProtNLM"/>
    </source>
</evidence>
<dbReference type="RefSeq" id="WP_185443212.1">
    <property type="nucleotide sequence ID" value="NZ_CP043661.1"/>
</dbReference>
<keyword evidence="3" id="KW-1185">Reference proteome</keyword>
<proteinExistence type="predicted"/>
<feature type="region of interest" description="Disordered" evidence="1">
    <location>
        <begin position="72"/>
        <end position="91"/>
    </location>
</feature>
<dbReference type="AlphaFoldDB" id="A0A7G6X3J7"/>
<dbReference type="KEGG" id="kqi:F1D05_26490"/>
<dbReference type="EMBL" id="CP043661">
    <property type="protein sequence ID" value="QNE20812.1"/>
    <property type="molecule type" value="Genomic_DNA"/>
</dbReference>
<protein>
    <recommendedName>
        <fullName evidence="4">Exo-alpha-sialidase</fullName>
    </recommendedName>
</protein>
<reference evidence="3" key="1">
    <citation type="submission" date="2019-09" db="EMBL/GenBank/DDBJ databases">
        <title>Antimicrobial potential of Antarctic Bacteria.</title>
        <authorList>
            <person name="Benaud N."/>
            <person name="Edwards R.J."/>
            <person name="Ferrari B.C."/>
        </authorList>
    </citation>
    <scope>NUCLEOTIDE SEQUENCE [LARGE SCALE GENOMIC DNA]</scope>
    <source>
        <strain evidence="3">SPB151</strain>
    </source>
</reference>